<dbReference type="Gene3D" id="1.10.1760.20">
    <property type="match status" value="1"/>
</dbReference>
<gene>
    <name evidence="2" type="ORF">SAMN05443428_10865</name>
</gene>
<proteinExistence type="predicted"/>
<feature type="transmembrane region" description="Helical" evidence="1">
    <location>
        <begin position="39"/>
        <end position="66"/>
    </location>
</feature>
<feature type="transmembrane region" description="Helical" evidence="1">
    <location>
        <begin position="78"/>
        <end position="95"/>
    </location>
</feature>
<keyword evidence="1" id="KW-0812">Transmembrane</keyword>
<dbReference type="OrthoDB" id="9799095at2"/>
<dbReference type="InterPro" id="IPR010898">
    <property type="entry name" value="Hpre_diP_synth_I"/>
</dbReference>
<dbReference type="STRING" id="1147123.SAMN05443428_10865"/>
<dbReference type="Proteomes" id="UP000190105">
    <property type="component" value="Unassembled WGS sequence"/>
</dbReference>
<reference evidence="3" key="1">
    <citation type="submission" date="2017-02" db="EMBL/GenBank/DDBJ databases">
        <authorList>
            <person name="Varghese N."/>
            <person name="Submissions S."/>
        </authorList>
    </citation>
    <scope>NUCLEOTIDE SEQUENCE [LARGE SCALE GENOMIC DNA]</scope>
    <source>
        <strain evidence="3">USBA 833</strain>
    </source>
</reference>
<keyword evidence="3" id="KW-1185">Reference proteome</keyword>
<protein>
    <submittedName>
        <fullName evidence="2">Heptaprenyl diphosphate synthase</fullName>
    </submittedName>
</protein>
<dbReference type="Pfam" id="PF07456">
    <property type="entry name" value="Hpre_diP_synt_I"/>
    <property type="match status" value="1"/>
</dbReference>
<evidence type="ECO:0000313" key="3">
    <source>
        <dbReference type="Proteomes" id="UP000190105"/>
    </source>
</evidence>
<dbReference type="EMBL" id="FUYH01000008">
    <property type="protein sequence ID" value="SKA87846.1"/>
    <property type="molecule type" value="Genomic_DNA"/>
</dbReference>
<name>A0A1T4XE89_9CLOT</name>
<dbReference type="PIRSF" id="PIRSF027391">
    <property type="entry name" value="Hpre_diP_synt_I"/>
    <property type="match status" value="1"/>
</dbReference>
<accession>A0A1T4XE89</accession>
<dbReference type="RefSeq" id="WP_078696373.1">
    <property type="nucleotide sequence ID" value="NZ_FUYH01000008.1"/>
</dbReference>
<evidence type="ECO:0000256" key="1">
    <source>
        <dbReference type="SAM" id="Phobius"/>
    </source>
</evidence>
<feature type="transmembrane region" description="Helical" evidence="1">
    <location>
        <begin position="133"/>
        <end position="159"/>
    </location>
</feature>
<feature type="transmembrane region" description="Helical" evidence="1">
    <location>
        <begin position="6"/>
        <end position="27"/>
    </location>
</feature>
<feature type="transmembrane region" description="Helical" evidence="1">
    <location>
        <begin position="102"/>
        <end position="127"/>
    </location>
</feature>
<keyword evidence="1" id="KW-0472">Membrane</keyword>
<sequence>MKKTQNMIFISILVAQALVLYIVETMIPVPFITPGAKLGLANIITVVSLYSLSLADTFLVVILRIILSTLLVGSLSSFFFSLSGGILSLLVMFILKKFGKENVSIIGVSVMGSVFHNIGQILVASITVQNIRIIAYLPVLMIAGIGTGIFVGITSKFLLVHLKKLQFTKIN</sequence>
<organism evidence="2 3">
    <name type="scientific">Caloramator quimbayensis</name>
    <dbReference type="NCBI Taxonomy" id="1147123"/>
    <lineage>
        <taxon>Bacteria</taxon>
        <taxon>Bacillati</taxon>
        <taxon>Bacillota</taxon>
        <taxon>Clostridia</taxon>
        <taxon>Eubacteriales</taxon>
        <taxon>Clostridiaceae</taxon>
        <taxon>Caloramator</taxon>
    </lineage>
</organism>
<evidence type="ECO:0000313" key="2">
    <source>
        <dbReference type="EMBL" id="SKA87846.1"/>
    </source>
</evidence>
<keyword evidence="1" id="KW-1133">Transmembrane helix</keyword>
<dbReference type="InterPro" id="IPR014535">
    <property type="entry name" value="Hpre_diP_synt_I"/>
</dbReference>
<dbReference type="AlphaFoldDB" id="A0A1T4XE89"/>